<dbReference type="Gene3D" id="1.10.10.10">
    <property type="entry name" value="Winged helix-like DNA-binding domain superfamily/Winged helix DNA-binding domain"/>
    <property type="match status" value="1"/>
</dbReference>
<protein>
    <recommendedName>
        <fullName evidence="5">HTH lysR-type domain-containing protein</fullName>
    </recommendedName>
</protein>
<comment type="similarity">
    <text evidence="1">Belongs to the LysR transcriptional regulatory family.</text>
</comment>
<comment type="caution">
    <text evidence="6">The sequence shown here is derived from an EMBL/GenBank/DDBJ whole genome shotgun (WGS) entry which is preliminary data.</text>
</comment>
<dbReference type="EMBL" id="JMKI01000012">
    <property type="protein sequence ID" value="KEJ92869.1"/>
    <property type="molecule type" value="Genomic_DNA"/>
</dbReference>
<dbReference type="CDD" id="cd05466">
    <property type="entry name" value="PBP2_LTTR_substrate"/>
    <property type="match status" value="1"/>
</dbReference>
<evidence type="ECO:0000313" key="7">
    <source>
        <dbReference type="Proteomes" id="UP000027665"/>
    </source>
</evidence>
<dbReference type="SUPFAM" id="SSF46785">
    <property type="entry name" value="Winged helix' DNA-binding domain"/>
    <property type="match status" value="1"/>
</dbReference>
<reference evidence="6 7" key="1">
    <citation type="submission" date="2014-04" db="EMBL/GenBank/DDBJ databases">
        <title>Draft Genome Sequence of Synergistes jonesii.</title>
        <authorList>
            <person name="Coil D.A."/>
            <person name="Eisen J.A."/>
            <person name="Holland-Moritz H.E."/>
        </authorList>
    </citation>
    <scope>NUCLEOTIDE SEQUENCE [LARGE SCALE GENOMIC DNA]</scope>
    <source>
        <strain evidence="6 7">78-1</strain>
    </source>
</reference>
<dbReference type="PANTHER" id="PTHR30346:SF17">
    <property type="entry name" value="LYSR FAMILY TRANSCRIPTIONAL REGULATOR"/>
    <property type="match status" value="1"/>
</dbReference>
<dbReference type="Pfam" id="PF03466">
    <property type="entry name" value="LysR_substrate"/>
    <property type="match status" value="1"/>
</dbReference>
<dbReference type="InterPro" id="IPR005119">
    <property type="entry name" value="LysR_subst-bd"/>
</dbReference>
<evidence type="ECO:0000256" key="2">
    <source>
        <dbReference type="ARBA" id="ARBA00023015"/>
    </source>
</evidence>
<sequence>MDIRQLTYVLSVAESGSFLKASENLHVSQPALTLSIKKLETELGFSLFRRTPHGVYLTEMGVIFCQQIQPVKITWDVLMQQLRGDCDRSRRHLRIGVGARVFSSGVFEDLVRFLDIHTDINATFITEAGRDFFPDLANGHIDIILDRLPLQGGISFAKKLAVYDLICERQCVLMSIVDPRHKWKCITFNDIQEDALITSLEHSMEDRIIKDICVAHKIVPKRIYRSDNIYTIMDFVKKGKGVTVGPESFGEYYGVAAIPLEPEEMTYMKFIYLKRNDCDQDISLLRKYLNQRCNRRK</sequence>
<dbReference type="PROSITE" id="PS50931">
    <property type="entry name" value="HTH_LYSR"/>
    <property type="match status" value="1"/>
</dbReference>
<dbReference type="Gene3D" id="3.40.190.290">
    <property type="match status" value="1"/>
</dbReference>
<dbReference type="GO" id="GO:0003700">
    <property type="term" value="F:DNA-binding transcription factor activity"/>
    <property type="evidence" value="ECO:0007669"/>
    <property type="project" value="InterPro"/>
</dbReference>
<dbReference type="GO" id="GO:0032993">
    <property type="term" value="C:protein-DNA complex"/>
    <property type="evidence" value="ECO:0007669"/>
    <property type="project" value="TreeGrafter"/>
</dbReference>
<dbReference type="GeneID" id="90984772"/>
<dbReference type="InterPro" id="IPR036390">
    <property type="entry name" value="WH_DNA-bd_sf"/>
</dbReference>
<dbReference type="STRING" id="2754.EH55_00225"/>
<evidence type="ECO:0000259" key="5">
    <source>
        <dbReference type="PROSITE" id="PS50931"/>
    </source>
</evidence>
<dbReference type="eggNOG" id="COG0583">
    <property type="taxonomic scope" value="Bacteria"/>
</dbReference>
<dbReference type="PRINTS" id="PR00039">
    <property type="entry name" value="HTHLYSR"/>
</dbReference>
<keyword evidence="3" id="KW-0238">DNA-binding</keyword>
<dbReference type="InterPro" id="IPR036388">
    <property type="entry name" value="WH-like_DNA-bd_sf"/>
</dbReference>
<proteinExistence type="inferred from homology"/>
<dbReference type="GO" id="GO:0003677">
    <property type="term" value="F:DNA binding"/>
    <property type="evidence" value="ECO:0007669"/>
    <property type="project" value="UniProtKB-KW"/>
</dbReference>
<dbReference type="Pfam" id="PF00126">
    <property type="entry name" value="HTH_1"/>
    <property type="match status" value="1"/>
</dbReference>
<organism evidence="6 7">
    <name type="scientific">Synergistes jonesii</name>
    <dbReference type="NCBI Taxonomy" id="2754"/>
    <lineage>
        <taxon>Bacteria</taxon>
        <taxon>Thermotogati</taxon>
        <taxon>Synergistota</taxon>
        <taxon>Synergistia</taxon>
        <taxon>Synergistales</taxon>
        <taxon>Synergistaceae</taxon>
        <taxon>Synergistes</taxon>
    </lineage>
</organism>
<dbReference type="OrthoDB" id="9803714at2"/>
<evidence type="ECO:0000313" key="6">
    <source>
        <dbReference type="EMBL" id="KEJ92869.1"/>
    </source>
</evidence>
<dbReference type="RefSeq" id="WP_051682616.1">
    <property type="nucleotide sequence ID" value="NZ_JMKI01000012.1"/>
</dbReference>
<gene>
    <name evidence="6" type="ORF">EH55_00225</name>
</gene>
<keyword evidence="7" id="KW-1185">Reference proteome</keyword>
<dbReference type="FunFam" id="1.10.10.10:FF:000001">
    <property type="entry name" value="LysR family transcriptional regulator"/>
    <property type="match status" value="1"/>
</dbReference>
<dbReference type="InterPro" id="IPR000847">
    <property type="entry name" value="LysR_HTH_N"/>
</dbReference>
<evidence type="ECO:0000256" key="4">
    <source>
        <dbReference type="ARBA" id="ARBA00023163"/>
    </source>
</evidence>
<evidence type="ECO:0000256" key="1">
    <source>
        <dbReference type="ARBA" id="ARBA00009437"/>
    </source>
</evidence>
<name>A0A073IST1_9BACT</name>
<dbReference type="SUPFAM" id="SSF53850">
    <property type="entry name" value="Periplasmic binding protein-like II"/>
    <property type="match status" value="1"/>
</dbReference>
<feature type="domain" description="HTH lysR-type" evidence="5">
    <location>
        <begin position="1"/>
        <end position="58"/>
    </location>
</feature>
<keyword evidence="4" id="KW-0804">Transcription</keyword>
<dbReference type="Proteomes" id="UP000027665">
    <property type="component" value="Unassembled WGS sequence"/>
</dbReference>
<evidence type="ECO:0000256" key="3">
    <source>
        <dbReference type="ARBA" id="ARBA00023125"/>
    </source>
</evidence>
<keyword evidence="2" id="KW-0805">Transcription regulation</keyword>
<dbReference type="AlphaFoldDB" id="A0A073IST1"/>
<dbReference type="PANTHER" id="PTHR30346">
    <property type="entry name" value="TRANSCRIPTIONAL DUAL REGULATOR HCAR-RELATED"/>
    <property type="match status" value="1"/>
</dbReference>
<accession>A0A073IST1</accession>